<dbReference type="PRINTS" id="PR01217">
    <property type="entry name" value="PRICHEXTENSN"/>
</dbReference>
<feature type="compositionally biased region" description="Polar residues" evidence="1">
    <location>
        <begin position="192"/>
        <end position="206"/>
    </location>
</feature>
<evidence type="ECO:0000313" key="3">
    <source>
        <dbReference type="Proteomes" id="UP001209570"/>
    </source>
</evidence>
<dbReference type="Proteomes" id="UP001209570">
    <property type="component" value="Unassembled WGS sequence"/>
</dbReference>
<gene>
    <name evidence="2" type="ORF">P43SY_004426</name>
</gene>
<proteinExistence type="predicted"/>
<evidence type="ECO:0000313" key="2">
    <source>
        <dbReference type="EMBL" id="KAJ0408268.1"/>
    </source>
</evidence>
<evidence type="ECO:0000256" key="1">
    <source>
        <dbReference type="SAM" id="MobiDB-lite"/>
    </source>
</evidence>
<accession>A0AAD5LSR9</accession>
<feature type="compositionally biased region" description="Low complexity" evidence="1">
    <location>
        <begin position="207"/>
        <end position="219"/>
    </location>
</feature>
<feature type="compositionally biased region" description="Low complexity" evidence="1">
    <location>
        <begin position="138"/>
        <end position="189"/>
    </location>
</feature>
<dbReference type="AlphaFoldDB" id="A0AAD5LSR9"/>
<name>A0AAD5LSR9_PYTIN</name>
<organism evidence="2 3">
    <name type="scientific">Pythium insidiosum</name>
    <name type="common">Pythiosis disease agent</name>
    <dbReference type="NCBI Taxonomy" id="114742"/>
    <lineage>
        <taxon>Eukaryota</taxon>
        <taxon>Sar</taxon>
        <taxon>Stramenopiles</taxon>
        <taxon>Oomycota</taxon>
        <taxon>Peronosporomycetes</taxon>
        <taxon>Pythiales</taxon>
        <taxon>Pythiaceae</taxon>
        <taxon>Pythium</taxon>
    </lineage>
</organism>
<dbReference type="EMBL" id="JAKCXM010000013">
    <property type="protein sequence ID" value="KAJ0408268.1"/>
    <property type="molecule type" value="Genomic_DNA"/>
</dbReference>
<sequence length="245" mass="25133">MQQTSGDSNQVLGCEHRVLGGDYTEGAVAWQINMNKVDLPTNSRLVVKAVQADQKDDHPAWAAMTGRPMSDGKSLVTAQTVLPGERCSWSFVVSAPGFRLDYEPPSDCKSSDAKQSSTAYSATVLRDASAGKPSTCGSPAATQAPAAPKSAAPAATSSAPKPVAPTTAPTPAAPTTAPKPMAPTADTKPVAPTTNPSAPKSPSKTGAPSTTKPATQTKPPASPPAPVAEEKVRPGNIRRCIPSRK</sequence>
<keyword evidence="3" id="KW-1185">Reference proteome</keyword>
<comment type="caution">
    <text evidence="2">The sequence shown here is derived from an EMBL/GenBank/DDBJ whole genome shotgun (WGS) entry which is preliminary data.</text>
</comment>
<protein>
    <submittedName>
        <fullName evidence="2">Uncharacterized protein</fullName>
    </submittedName>
</protein>
<reference evidence="2" key="1">
    <citation type="submission" date="2021-12" db="EMBL/GenBank/DDBJ databases">
        <title>Prjna785345.</title>
        <authorList>
            <person name="Rujirawat T."/>
            <person name="Krajaejun T."/>
        </authorList>
    </citation>
    <scope>NUCLEOTIDE SEQUENCE</scope>
    <source>
        <strain evidence="2">Pi057C3</strain>
    </source>
</reference>
<feature type="region of interest" description="Disordered" evidence="1">
    <location>
        <begin position="129"/>
        <end position="245"/>
    </location>
</feature>